<evidence type="ECO:0008006" key="3">
    <source>
        <dbReference type="Google" id="ProtNLM"/>
    </source>
</evidence>
<proteinExistence type="predicted"/>
<dbReference type="Proteomes" id="UP000225608">
    <property type="component" value="Chromosome"/>
</dbReference>
<dbReference type="EMBL" id="CP024160">
    <property type="protein sequence ID" value="ATP53426.1"/>
    <property type="molecule type" value="Genomic_DNA"/>
</dbReference>
<dbReference type="SUPFAM" id="SSF142795">
    <property type="entry name" value="CAC2185-like"/>
    <property type="match status" value="1"/>
</dbReference>
<dbReference type="KEGG" id="caer:CSV91_02060"/>
<organism evidence="1 2">
    <name type="scientific">Collinsella aerofaciens</name>
    <dbReference type="NCBI Taxonomy" id="74426"/>
    <lineage>
        <taxon>Bacteria</taxon>
        <taxon>Bacillati</taxon>
        <taxon>Actinomycetota</taxon>
        <taxon>Coriobacteriia</taxon>
        <taxon>Coriobacteriales</taxon>
        <taxon>Coriobacteriaceae</taxon>
        <taxon>Collinsella</taxon>
    </lineage>
</organism>
<evidence type="ECO:0000313" key="1">
    <source>
        <dbReference type="EMBL" id="ATP53426.1"/>
    </source>
</evidence>
<reference evidence="1 2" key="1">
    <citation type="submission" date="2017-10" db="EMBL/GenBank/DDBJ databases">
        <title>Complete genome sequence of Collinsella aerofaciens isolated from the gut of a healthy adult Indian.</title>
        <authorList>
            <person name="Bag S."/>
            <person name="Ghosh T.S."/>
            <person name="Das B."/>
        </authorList>
    </citation>
    <scope>NUCLEOTIDE SEQUENCE [LARGE SCALE GENOMIC DNA]</scope>
    <source>
        <strain evidence="2">indica</strain>
    </source>
</reference>
<gene>
    <name evidence="1" type="ORF">CSV91_02060</name>
</gene>
<accession>A0A2D1TVT8</accession>
<dbReference type="Pfam" id="PF08942">
    <property type="entry name" value="DUF1919"/>
    <property type="match status" value="1"/>
</dbReference>
<dbReference type="InterPro" id="IPR037226">
    <property type="entry name" value="CAC2185-like_sf"/>
</dbReference>
<evidence type="ECO:0000313" key="2">
    <source>
        <dbReference type="Proteomes" id="UP000225608"/>
    </source>
</evidence>
<protein>
    <recommendedName>
        <fullName evidence="3">DUF1919 domain-containing protein</fullName>
    </recommendedName>
</protein>
<dbReference type="InterPro" id="IPR015037">
    <property type="entry name" value="DUF1919"/>
</dbReference>
<dbReference type="AlphaFoldDB" id="A0A2D1TVT8"/>
<name>A0A2D1TVT8_9ACTN</name>
<sequence>MSYVSRISRKIGDMANPLLAKGRRKKLTRTDFSIFSNNCWAGSVYRRYGLPYSSPTAGLYFFASDYVKFASRLRHYTATPLEFIDARDSRYADQLREKGELDKPVARLDDIEVVFLHYPSPEEAAEKWARRCERINWGDVFIKFSQMNCCTEEDLRAFDAIPFGNKVCFTASPRPELACAVHFPGYSERGGGPQ</sequence>